<protein>
    <submittedName>
        <fullName evidence="2">Uncharacterized protein</fullName>
    </submittedName>
</protein>
<evidence type="ECO:0000256" key="1">
    <source>
        <dbReference type="SAM" id="Phobius"/>
    </source>
</evidence>
<organism evidence="2 3">
    <name type="scientific">Gigaspora margarita</name>
    <dbReference type="NCBI Taxonomy" id="4874"/>
    <lineage>
        <taxon>Eukaryota</taxon>
        <taxon>Fungi</taxon>
        <taxon>Fungi incertae sedis</taxon>
        <taxon>Mucoromycota</taxon>
        <taxon>Glomeromycotina</taxon>
        <taxon>Glomeromycetes</taxon>
        <taxon>Diversisporales</taxon>
        <taxon>Gigasporaceae</taxon>
        <taxon>Gigaspora</taxon>
    </lineage>
</organism>
<gene>
    <name evidence="2" type="ORF">F8M41_015645</name>
</gene>
<dbReference type="EMBL" id="WTPW01000034">
    <property type="protein sequence ID" value="KAF0556267.1"/>
    <property type="molecule type" value="Genomic_DNA"/>
</dbReference>
<feature type="transmembrane region" description="Helical" evidence="1">
    <location>
        <begin position="406"/>
        <end position="424"/>
    </location>
</feature>
<keyword evidence="1" id="KW-0472">Membrane</keyword>
<feature type="transmembrane region" description="Helical" evidence="1">
    <location>
        <begin position="436"/>
        <end position="458"/>
    </location>
</feature>
<feature type="transmembrane region" description="Helical" evidence="1">
    <location>
        <begin position="579"/>
        <end position="603"/>
    </location>
</feature>
<dbReference type="Proteomes" id="UP000439903">
    <property type="component" value="Unassembled WGS sequence"/>
</dbReference>
<dbReference type="AlphaFoldDB" id="A0A8H4B3E3"/>
<accession>A0A8H4B3E3</accession>
<evidence type="ECO:0000313" key="2">
    <source>
        <dbReference type="EMBL" id="KAF0556267.1"/>
    </source>
</evidence>
<feature type="transmembrane region" description="Helical" evidence="1">
    <location>
        <begin position="464"/>
        <end position="488"/>
    </location>
</feature>
<name>A0A8H4B3E3_GIGMA</name>
<comment type="caution">
    <text evidence="2">The sequence shown here is derived from an EMBL/GenBank/DDBJ whole genome shotgun (WGS) entry which is preliminary data.</text>
</comment>
<reference evidence="2 3" key="1">
    <citation type="journal article" date="2019" name="Environ. Microbiol.">
        <title>At the nexus of three kingdoms: the genome of the mycorrhizal fungus Gigaspora margarita provides insights into plant, endobacterial and fungal interactions.</title>
        <authorList>
            <person name="Venice F."/>
            <person name="Ghignone S."/>
            <person name="Salvioli di Fossalunga A."/>
            <person name="Amselem J."/>
            <person name="Novero M."/>
            <person name="Xianan X."/>
            <person name="Sedzielewska Toro K."/>
            <person name="Morin E."/>
            <person name="Lipzen A."/>
            <person name="Grigoriev I.V."/>
            <person name="Henrissat B."/>
            <person name="Martin F.M."/>
            <person name="Bonfante P."/>
        </authorList>
    </citation>
    <scope>NUCLEOTIDE SEQUENCE [LARGE SCALE GENOMIC DNA]</scope>
    <source>
        <strain evidence="2 3">BEG34</strain>
    </source>
</reference>
<keyword evidence="3" id="KW-1185">Reference proteome</keyword>
<keyword evidence="1" id="KW-1133">Transmembrane helix</keyword>
<proteinExistence type="predicted"/>
<dbReference type="OrthoDB" id="2434781at2759"/>
<keyword evidence="1" id="KW-0812">Transmembrane</keyword>
<evidence type="ECO:0000313" key="3">
    <source>
        <dbReference type="Proteomes" id="UP000439903"/>
    </source>
</evidence>
<sequence length="623" mass="71514">MYYSDEKNVIQKSNGTIAINAYDKYSIYDYLVFNTVDSLYAIAYMVVNTKIKAYRKQLIKPNSTFKIFSSEEPMMSLYVNIIKDGLVDRKLIRFSTSGSVIQTSTKYNSLSAISFFFNIIPLKFGGYFYYDNGYKNPINICDIDNSYEFFSVSFNTSDYFVDYGSIFNNNTVWISIQNDVDDLPNWFIITKDAKQFIKDNGFNNPAILSTQPEQNKTLISFSSGEHININITFFTPIVLSTGNLTIYQVINESDYLLRQSYLASNCTLIQNNNTAVSYKVLSIYSLEIIDSTKATLKLNTNLSFYQQIKNDLYQQIIARLPINSNRLYMTGNVQSDLADSNVLIEFAVTKATNSSNEPSVNNIINDLNDMIKNNDGSALFDWNYIKALDNNYGFQIKVDLWNEVKFKLLAAAIAICLLYIIYFFARKKNPKGDNMFIFKIMLIILDFILDILFIVVNGHDVQALFIPSISVTVISTFLNFCLTFIIIMDEIQSNSKFRNWFVENVKIVSICTLLSCPDIEALNLLSSKIANFKIFMAPFSEKAKIQIYYGTIINIFIEDIPQFIIQVIYYTRVITYSSILLFSLVLSSWLLFNNILSIIYNIWSNYNCKNMIGGYVKETTNII</sequence>